<name>A0ABV3WPG4_9HYPH</name>
<accession>A0ABV3WPG4</accession>
<organism evidence="5 6">
    <name type="scientific">Neoaquamicrobium sediminum</name>
    <dbReference type="NCBI Taxonomy" id="1849104"/>
    <lineage>
        <taxon>Bacteria</taxon>
        <taxon>Pseudomonadati</taxon>
        <taxon>Pseudomonadota</taxon>
        <taxon>Alphaproteobacteria</taxon>
        <taxon>Hyphomicrobiales</taxon>
        <taxon>Phyllobacteriaceae</taxon>
        <taxon>Neoaquamicrobium</taxon>
    </lineage>
</organism>
<comment type="similarity">
    <text evidence="2">Belongs to the amidase family.</text>
</comment>
<evidence type="ECO:0000313" key="6">
    <source>
        <dbReference type="Proteomes" id="UP001559025"/>
    </source>
</evidence>
<dbReference type="InterPro" id="IPR023631">
    <property type="entry name" value="Amidase_dom"/>
</dbReference>
<dbReference type="InterPro" id="IPR020556">
    <property type="entry name" value="Amidase_CS"/>
</dbReference>
<feature type="domain" description="Amidase" evidence="4">
    <location>
        <begin position="30"/>
        <end position="456"/>
    </location>
</feature>
<dbReference type="PANTHER" id="PTHR11895:SF7">
    <property type="entry name" value="GLUTAMYL-TRNA(GLN) AMIDOTRANSFERASE SUBUNIT A, MITOCHONDRIAL"/>
    <property type="match status" value="1"/>
</dbReference>
<comment type="caution">
    <text evidence="5">The sequence shown here is derived from an EMBL/GenBank/DDBJ whole genome shotgun (WGS) entry which is preliminary data.</text>
</comment>
<gene>
    <name evidence="5" type="ORF">V1479_04490</name>
</gene>
<dbReference type="Proteomes" id="UP001559025">
    <property type="component" value="Unassembled WGS sequence"/>
</dbReference>
<dbReference type="EMBL" id="JAZHFV010000001">
    <property type="protein sequence ID" value="MEX4006549.1"/>
    <property type="molecule type" value="Genomic_DNA"/>
</dbReference>
<evidence type="ECO:0000259" key="4">
    <source>
        <dbReference type="Pfam" id="PF01425"/>
    </source>
</evidence>
<dbReference type="InterPro" id="IPR000120">
    <property type="entry name" value="Amidase"/>
</dbReference>
<dbReference type="PROSITE" id="PS00571">
    <property type="entry name" value="AMIDASES"/>
    <property type="match status" value="1"/>
</dbReference>
<protein>
    <recommendedName>
        <fullName evidence="3">Indoleacetamide hydrolase</fullName>
    </recommendedName>
</protein>
<dbReference type="RefSeq" id="WP_368801834.1">
    <property type="nucleotide sequence ID" value="NZ_JAZHFV010000001.1"/>
</dbReference>
<dbReference type="Gene3D" id="3.90.1300.10">
    <property type="entry name" value="Amidase signature (AS) domain"/>
    <property type="match status" value="1"/>
</dbReference>
<evidence type="ECO:0000313" key="5">
    <source>
        <dbReference type="EMBL" id="MEX4006549.1"/>
    </source>
</evidence>
<dbReference type="Pfam" id="PF01425">
    <property type="entry name" value="Amidase"/>
    <property type="match status" value="1"/>
</dbReference>
<comment type="function">
    <text evidence="1">Hydrolyzes indole-3-acetamide (IAM) into indole-3-acetic acid (IAA).</text>
</comment>
<dbReference type="PANTHER" id="PTHR11895">
    <property type="entry name" value="TRANSAMIDASE"/>
    <property type="match status" value="1"/>
</dbReference>
<dbReference type="InterPro" id="IPR036928">
    <property type="entry name" value="AS_sf"/>
</dbReference>
<dbReference type="SUPFAM" id="SSF75304">
    <property type="entry name" value="Amidase signature (AS) enzymes"/>
    <property type="match status" value="1"/>
</dbReference>
<proteinExistence type="inferred from homology"/>
<evidence type="ECO:0000256" key="3">
    <source>
        <dbReference type="ARBA" id="ARBA00021874"/>
    </source>
</evidence>
<sequence>MRASEFDYATSDAIGLSEAIRAGVLSPDEAVGEAFAAIDRANPLLNAVILRMEDEAREQLSRLPQDAPLRGVPTLLKDDCPSYAGAPMSFGCRAAAGNVSDSDHEIVTRYRAAGLVVVGKTNLPEFSCNVATESSLHGPALNPWNTQRSIGGSSGGAAAAVAAGMVPTAYANDGAGSIRIPASCAGLFGFRPSRGRVPCGPVSSENWGGLVSHHALTRSVRDSALLLDLTDAPEPGALYSAPAKEGSYLAAAGSSPRRLRIGLVTQSGLQMQPEPEIADALDEAAERLRGLGHTIMPVRFAHDAGALKDALTKLIATYTAIEVDDVAAAFGKPADDDNFEPVNLGLAAFGRDLAAADVLRARNTANATARAFGRLFAEVDVIMAPVMPNLPLPLGTLDVRSADWRGFVDLLMDVTAFTHPANAAGIPAMSAPMAQSADGLPIGIQFMGPLGGEGLLFALAGEIERNWPWAGRRPPIHA</sequence>
<reference evidence="5 6" key="1">
    <citation type="submission" date="2024-01" db="EMBL/GenBank/DDBJ databases">
        <title>New evidence supports the origin of RcGTA from prophage.</title>
        <authorList>
            <person name="Xu Y."/>
            <person name="Liu B."/>
            <person name="Chen F."/>
        </authorList>
    </citation>
    <scope>NUCLEOTIDE SEQUENCE [LARGE SCALE GENOMIC DNA]</scope>
    <source>
        <strain evidence="5 6">CBW1107-2</strain>
    </source>
</reference>
<evidence type="ECO:0000256" key="1">
    <source>
        <dbReference type="ARBA" id="ARBA00003871"/>
    </source>
</evidence>
<evidence type="ECO:0000256" key="2">
    <source>
        <dbReference type="ARBA" id="ARBA00009199"/>
    </source>
</evidence>
<keyword evidence="6" id="KW-1185">Reference proteome</keyword>